<evidence type="ECO:0000256" key="2">
    <source>
        <dbReference type="SAM" id="MobiDB-lite"/>
    </source>
</evidence>
<dbReference type="PROSITE" id="PS50005">
    <property type="entry name" value="TPR"/>
    <property type="match status" value="2"/>
</dbReference>
<dbReference type="SUPFAM" id="SSF52540">
    <property type="entry name" value="P-loop containing nucleoside triphosphate hydrolases"/>
    <property type="match status" value="1"/>
</dbReference>
<name>A0A9P4QKQ4_9PLEO</name>
<evidence type="ECO:0000313" key="3">
    <source>
        <dbReference type="EMBL" id="KAF2726532.1"/>
    </source>
</evidence>
<dbReference type="Pfam" id="PF13424">
    <property type="entry name" value="TPR_12"/>
    <property type="match status" value="1"/>
</dbReference>
<evidence type="ECO:0000256" key="1">
    <source>
        <dbReference type="PROSITE-ProRule" id="PRU00339"/>
    </source>
</evidence>
<protein>
    <submittedName>
        <fullName evidence="3">Uncharacterized protein</fullName>
    </submittedName>
</protein>
<keyword evidence="1" id="KW-0802">TPR repeat</keyword>
<dbReference type="EMBL" id="ML996447">
    <property type="protein sequence ID" value="KAF2726532.1"/>
    <property type="molecule type" value="Genomic_DNA"/>
</dbReference>
<dbReference type="Pfam" id="PF13374">
    <property type="entry name" value="TPR_10"/>
    <property type="match status" value="1"/>
</dbReference>
<dbReference type="SUPFAM" id="SSF48452">
    <property type="entry name" value="TPR-like"/>
    <property type="match status" value="1"/>
</dbReference>
<feature type="region of interest" description="Disordered" evidence="2">
    <location>
        <begin position="762"/>
        <end position="798"/>
    </location>
</feature>
<dbReference type="OrthoDB" id="674604at2759"/>
<evidence type="ECO:0000313" key="4">
    <source>
        <dbReference type="Proteomes" id="UP000799444"/>
    </source>
</evidence>
<dbReference type="GO" id="GO:0043531">
    <property type="term" value="F:ADP binding"/>
    <property type="evidence" value="ECO:0007669"/>
    <property type="project" value="InterPro"/>
</dbReference>
<organism evidence="3 4">
    <name type="scientific">Polyplosphaeria fusca</name>
    <dbReference type="NCBI Taxonomy" id="682080"/>
    <lineage>
        <taxon>Eukaryota</taxon>
        <taxon>Fungi</taxon>
        <taxon>Dikarya</taxon>
        <taxon>Ascomycota</taxon>
        <taxon>Pezizomycotina</taxon>
        <taxon>Dothideomycetes</taxon>
        <taxon>Pleosporomycetidae</taxon>
        <taxon>Pleosporales</taxon>
        <taxon>Tetraplosphaeriaceae</taxon>
        <taxon>Polyplosphaeria</taxon>
    </lineage>
</organism>
<sequence>MFRWYQNAARCYVYLSDVLKSDNRVGGERAWEKAFNTSRWFTRGWTLQELIAPREVDFFSVEGQRLGSKLSFVAEIRRITGIPEKALRGDALSSFSIKERKSWAERRNTMIEEDGAYCLIGICGVAMVLNYGEGREHAFGRLEKKIHTLYKGMDFEQYAVRFNLSSFPEAAQFVAREEELSKMHELLHGHSSRAAVVLYGLGGIGKTQLAVEYVRRHKEKHTAIFWLNANDEDSLRLSYRGIAQQVLHSYPSTGVLSSVDLEGDLEQVVSAVKAWLSLQGNARWLMIYDNYDNPRIPGSSSYSTVDIRRYLPEGDHGSIIITTRSARVTQGQRLYVQKLAGLEDGLKILANMSRRKGIENDADARALVLKLDGLPLALSTAGAYLEHVTTSFAEYFRLYEASWLKLQRTSPMLSSYEDRSLYTTWQVTFDRIQEQNAASARLLKLWAYFDKQDVWFGLLRHACNADDESIQKLTEDELSYNEAVRMLCEYGLAHPEPSLSQASRSAGYGVHSCVHSWTISVLNSEWDDDLARLALTCVASEVPSRNVDEWWLLQQRLLQHVARHKKFVMDSNMDIERMEWALHNLGLLYADQGRLAEAEAMYDRALQGCEEALGAKHISTLSTVNNLGILYADQGRLAEAEAMYDRALQGKEEALGAKHTSTLDTVNNLGLLYADQGRLAEAEAMYDRALQGYEEAIGPELLPTYLPALNNFFSSGDLYARTGRKNAAKEMYSRALAGYKSVQGPSSKWCMEAEDQLQKLQATSPKMGARQIKGADIESPRSGPLKRKHSAISVGDLT</sequence>
<dbReference type="Gene3D" id="3.40.50.300">
    <property type="entry name" value="P-loop containing nucleotide triphosphate hydrolases"/>
    <property type="match status" value="1"/>
</dbReference>
<dbReference type="Proteomes" id="UP000799444">
    <property type="component" value="Unassembled WGS sequence"/>
</dbReference>
<dbReference type="PANTHER" id="PTHR10622:SF13">
    <property type="entry name" value="NACHT DOMAIN-CONTAINING PROTEIN"/>
    <property type="match status" value="1"/>
</dbReference>
<feature type="repeat" description="TPR" evidence="1">
    <location>
        <begin position="663"/>
        <end position="696"/>
    </location>
</feature>
<gene>
    <name evidence="3" type="ORF">EJ04DRAFT_582606</name>
</gene>
<feature type="repeat" description="TPR" evidence="1">
    <location>
        <begin position="621"/>
        <end position="654"/>
    </location>
</feature>
<dbReference type="InterPro" id="IPR019734">
    <property type="entry name" value="TPR_rpt"/>
</dbReference>
<dbReference type="Gene3D" id="1.25.40.10">
    <property type="entry name" value="Tetratricopeptide repeat domain"/>
    <property type="match status" value="1"/>
</dbReference>
<dbReference type="PANTHER" id="PTHR10622">
    <property type="entry name" value="HET DOMAIN-CONTAINING PROTEIN"/>
    <property type="match status" value="1"/>
</dbReference>
<dbReference type="InterPro" id="IPR027417">
    <property type="entry name" value="P-loop_NTPase"/>
</dbReference>
<keyword evidence="4" id="KW-1185">Reference proteome</keyword>
<proteinExistence type="predicted"/>
<accession>A0A9P4QKQ4</accession>
<dbReference type="InterPro" id="IPR011990">
    <property type="entry name" value="TPR-like_helical_dom_sf"/>
</dbReference>
<dbReference type="SMART" id="SM00028">
    <property type="entry name" value="TPR"/>
    <property type="match status" value="3"/>
</dbReference>
<reference evidence="3" key="1">
    <citation type="journal article" date="2020" name="Stud. Mycol.">
        <title>101 Dothideomycetes genomes: a test case for predicting lifestyles and emergence of pathogens.</title>
        <authorList>
            <person name="Haridas S."/>
            <person name="Albert R."/>
            <person name="Binder M."/>
            <person name="Bloem J."/>
            <person name="Labutti K."/>
            <person name="Salamov A."/>
            <person name="Andreopoulos B."/>
            <person name="Baker S."/>
            <person name="Barry K."/>
            <person name="Bills G."/>
            <person name="Bluhm B."/>
            <person name="Cannon C."/>
            <person name="Castanera R."/>
            <person name="Culley D."/>
            <person name="Daum C."/>
            <person name="Ezra D."/>
            <person name="Gonzalez J."/>
            <person name="Henrissat B."/>
            <person name="Kuo A."/>
            <person name="Liang C."/>
            <person name="Lipzen A."/>
            <person name="Lutzoni F."/>
            <person name="Magnuson J."/>
            <person name="Mondo S."/>
            <person name="Nolan M."/>
            <person name="Ohm R."/>
            <person name="Pangilinan J."/>
            <person name="Park H.-J."/>
            <person name="Ramirez L."/>
            <person name="Alfaro M."/>
            <person name="Sun H."/>
            <person name="Tritt A."/>
            <person name="Yoshinaga Y."/>
            <person name="Zwiers L.-H."/>
            <person name="Turgeon B."/>
            <person name="Goodwin S."/>
            <person name="Spatafora J."/>
            <person name="Crous P."/>
            <person name="Grigoriev I."/>
        </authorList>
    </citation>
    <scope>NUCLEOTIDE SEQUENCE</scope>
    <source>
        <strain evidence="3">CBS 125425</strain>
    </source>
</reference>
<dbReference type="AlphaFoldDB" id="A0A9P4QKQ4"/>
<dbReference type="PRINTS" id="PR00364">
    <property type="entry name" value="DISEASERSIST"/>
</dbReference>
<comment type="caution">
    <text evidence="3">The sequence shown here is derived from an EMBL/GenBank/DDBJ whole genome shotgun (WGS) entry which is preliminary data.</text>
</comment>